<gene>
    <name evidence="2" type="ORF">DFH07DRAFT_1029589</name>
</gene>
<evidence type="ECO:0000313" key="3">
    <source>
        <dbReference type="Proteomes" id="UP001215280"/>
    </source>
</evidence>
<sequence>MFQNGLATCDDLRGRDEALEAANGECYDITECIVCGEQGLDENTVLLARLHPTYKVPYSSSGIKDASPRTPHRRITKVDPAARSPEVPAEVPDTDIVPQEPTECKIGHKYLPSKLSDHQGPYFAHDKAELSTLVLVVVSLATYVIKDQKLESGVSLPDKRIYHVLIDRLRVLDRSDAGPWDPPVPEIPEARAYSPMTPQCRARDDAADTAGSKSSPSTPKRARRAGAGSS</sequence>
<reference evidence="2" key="1">
    <citation type="submission" date="2023-03" db="EMBL/GenBank/DDBJ databases">
        <title>Massive genome expansion in bonnet fungi (Mycena s.s.) driven by repeated elements and novel gene families across ecological guilds.</title>
        <authorList>
            <consortium name="Lawrence Berkeley National Laboratory"/>
            <person name="Harder C.B."/>
            <person name="Miyauchi S."/>
            <person name="Viragh M."/>
            <person name="Kuo A."/>
            <person name="Thoen E."/>
            <person name="Andreopoulos B."/>
            <person name="Lu D."/>
            <person name="Skrede I."/>
            <person name="Drula E."/>
            <person name="Henrissat B."/>
            <person name="Morin E."/>
            <person name="Kohler A."/>
            <person name="Barry K."/>
            <person name="LaButti K."/>
            <person name="Morin E."/>
            <person name="Salamov A."/>
            <person name="Lipzen A."/>
            <person name="Mereny Z."/>
            <person name="Hegedus B."/>
            <person name="Baldrian P."/>
            <person name="Stursova M."/>
            <person name="Weitz H."/>
            <person name="Taylor A."/>
            <person name="Grigoriev I.V."/>
            <person name="Nagy L.G."/>
            <person name="Martin F."/>
            <person name="Kauserud H."/>
        </authorList>
    </citation>
    <scope>NUCLEOTIDE SEQUENCE</scope>
    <source>
        <strain evidence="2">CBHHK188m</strain>
    </source>
</reference>
<proteinExistence type="predicted"/>
<dbReference type="Proteomes" id="UP001215280">
    <property type="component" value="Unassembled WGS sequence"/>
</dbReference>
<protein>
    <submittedName>
        <fullName evidence="2">Uncharacterized protein</fullName>
    </submittedName>
</protein>
<dbReference type="EMBL" id="JARJLG010000068">
    <property type="protein sequence ID" value="KAJ7754184.1"/>
    <property type="molecule type" value="Genomic_DNA"/>
</dbReference>
<accession>A0AAD7NCN4</accession>
<feature type="region of interest" description="Disordered" evidence="1">
    <location>
        <begin position="176"/>
        <end position="230"/>
    </location>
</feature>
<evidence type="ECO:0000256" key="1">
    <source>
        <dbReference type="SAM" id="MobiDB-lite"/>
    </source>
</evidence>
<organism evidence="2 3">
    <name type="scientific">Mycena maculata</name>
    <dbReference type="NCBI Taxonomy" id="230809"/>
    <lineage>
        <taxon>Eukaryota</taxon>
        <taxon>Fungi</taxon>
        <taxon>Dikarya</taxon>
        <taxon>Basidiomycota</taxon>
        <taxon>Agaricomycotina</taxon>
        <taxon>Agaricomycetes</taxon>
        <taxon>Agaricomycetidae</taxon>
        <taxon>Agaricales</taxon>
        <taxon>Marasmiineae</taxon>
        <taxon>Mycenaceae</taxon>
        <taxon>Mycena</taxon>
    </lineage>
</organism>
<evidence type="ECO:0000313" key="2">
    <source>
        <dbReference type="EMBL" id="KAJ7754184.1"/>
    </source>
</evidence>
<dbReference type="AlphaFoldDB" id="A0AAD7NCN4"/>
<comment type="caution">
    <text evidence="2">The sequence shown here is derived from an EMBL/GenBank/DDBJ whole genome shotgun (WGS) entry which is preliminary data.</text>
</comment>
<keyword evidence="3" id="KW-1185">Reference proteome</keyword>
<name>A0AAD7NCN4_9AGAR</name>